<dbReference type="InterPro" id="IPR036249">
    <property type="entry name" value="Thioredoxin-like_sf"/>
</dbReference>
<comment type="caution">
    <text evidence="4">The sequence shown here is derived from an EMBL/GenBank/DDBJ whole genome shotgun (WGS) entry which is preliminary data.</text>
</comment>
<evidence type="ECO:0000259" key="3">
    <source>
        <dbReference type="Pfam" id="PF01323"/>
    </source>
</evidence>
<dbReference type="EMBL" id="MCFE01000033">
    <property type="protein sequence ID" value="ORY04591.1"/>
    <property type="molecule type" value="Genomic_DNA"/>
</dbReference>
<accession>A0A1Y1Z2S7</accession>
<reference evidence="4 5" key="1">
    <citation type="submission" date="2016-07" db="EMBL/GenBank/DDBJ databases">
        <title>Pervasive Adenine N6-methylation of Active Genes in Fungi.</title>
        <authorList>
            <consortium name="DOE Joint Genome Institute"/>
            <person name="Mondo S.J."/>
            <person name="Dannebaum R.O."/>
            <person name="Kuo R.C."/>
            <person name="Labutti K."/>
            <person name="Haridas S."/>
            <person name="Kuo A."/>
            <person name="Salamov A."/>
            <person name="Ahrendt S.R."/>
            <person name="Lipzen A."/>
            <person name="Sullivan W."/>
            <person name="Andreopoulos W.B."/>
            <person name="Clum A."/>
            <person name="Lindquist E."/>
            <person name="Daum C."/>
            <person name="Ramamoorthy G.K."/>
            <person name="Gryganskyi A."/>
            <person name="Culley D."/>
            <person name="Magnuson J.K."/>
            <person name="James T.Y."/>
            <person name="O'Malley M.A."/>
            <person name="Stajich J.E."/>
            <person name="Spatafora J.W."/>
            <person name="Visel A."/>
            <person name="Grigoriev I.V."/>
        </authorList>
    </citation>
    <scope>NUCLEOTIDE SEQUENCE [LARGE SCALE GENOMIC DNA]</scope>
    <source>
        <strain evidence="4 5">CBS 931.73</strain>
    </source>
</reference>
<dbReference type="GO" id="GO:0004602">
    <property type="term" value="F:glutathione peroxidase activity"/>
    <property type="evidence" value="ECO:0007669"/>
    <property type="project" value="TreeGrafter"/>
</dbReference>
<evidence type="ECO:0000313" key="4">
    <source>
        <dbReference type="EMBL" id="ORY04591.1"/>
    </source>
</evidence>
<dbReference type="CDD" id="cd03022">
    <property type="entry name" value="DsbA_HCCA_Iso"/>
    <property type="match status" value="1"/>
</dbReference>
<dbReference type="STRING" id="1314790.A0A1Y1Z2S7"/>
<dbReference type="OrthoDB" id="4664297at2759"/>
<dbReference type="SUPFAM" id="SSF52833">
    <property type="entry name" value="Thioredoxin-like"/>
    <property type="match status" value="1"/>
</dbReference>
<gene>
    <name evidence="4" type="ORF">K493DRAFT_311295</name>
</gene>
<dbReference type="PIRSF" id="PIRSF006386">
    <property type="entry name" value="HCCAis_GSTk"/>
    <property type="match status" value="1"/>
</dbReference>
<dbReference type="GO" id="GO:1901170">
    <property type="term" value="P:naphthalene catabolic process"/>
    <property type="evidence" value="ECO:0007669"/>
    <property type="project" value="InterPro"/>
</dbReference>
<dbReference type="PANTHER" id="PTHR42943:SF4">
    <property type="entry name" value="C2H2-TYPE DOMAIN-CONTAINING PROTEIN"/>
    <property type="match status" value="1"/>
</dbReference>
<dbReference type="Gene3D" id="3.40.30.10">
    <property type="entry name" value="Glutaredoxin"/>
    <property type="match status" value="1"/>
</dbReference>
<feature type="domain" description="DSBA-like thioredoxin" evidence="3">
    <location>
        <begin position="11"/>
        <end position="198"/>
    </location>
</feature>
<evidence type="ECO:0000256" key="1">
    <source>
        <dbReference type="PIRNR" id="PIRNR006386"/>
    </source>
</evidence>
<dbReference type="Proteomes" id="UP000193498">
    <property type="component" value="Unassembled WGS sequence"/>
</dbReference>
<dbReference type="GO" id="GO:0018845">
    <property type="term" value="F:2-hydroxychromene-2-carboxylate isomerase activity"/>
    <property type="evidence" value="ECO:0007669"/>
    <property type="project" value="InterPro"/>
</dbReference>
<keyword evidence="1" id="KW-0808">Transferase</keyword>
<dbReference type="EC" id="2.5.1.18" evidence="1"/>
<dbReference type="InParanoid" id="A0A1Y1Z2S7"/>
<dbReference type="AlphaFoldDB" id="A0A1Y1Z2S7"/>
<sequence>MATKTSSGKVIHFYFDYVSPYSYLAYKNLQNLLRGSKHKLELKPVFLFNILQHWKQPPPISNKAKQKWIVKDAYRHSSMNSIPFQFPPQHPFNSIYALRASVYAAAGDRQNDLVEALFNVTWNPNESFVNLSNKEELNTFLTSKGFDAPGSSEEQAKAELEKNVQEALEAGVFGVPSMVVDGQVFWGCDQLPYVMETLQGMDPLDNEETKRRCNATLKGLQIKL</sequence>
<comment type="similarity">
    <text evidence="1">Belongs to the GST superfamily. Kappa family.</text>
</comment>
<dbReference type="InterPro" id="IPR014440">
    <property type="entry name" value="HCCAis_GSTk"/>
</dbReference>
<comment type="catalytic activity">
    <reaction evidence="1">
        <text>RX + glutathione = an S-substituted glutathione + a halide anion + H(+)</text>
        <dbReference type="Rhea" id="RHEA:16437"/>
        <dbReference type="ChEBI" id="CHEBI:15378"/>
        <dbReference type="ChEBI" id="CHEBI:16042"/>
        <dbReference type="ChEBI" id="CHEBI:17792"/>
        <dbReference type="ChEBI" id="CHEBI:57925"/>
        <dbReference type="ChEBI" id="CHEBI:90779"/>
        <dbReference type="EC" id="2.5.1.18"/>
    </reaction>
</comment>
<keyword evidence="5" id="KW-1185">Reference proteome</keyword>
<dbReference type="GO" id="GO:0004364">
    <property type="term" value="F:glutathione transferase activity"/>
    <property type="evidence" value="ECO:0007669"/>
    <property type="project" value="UniProtKB-UniRule"/>
</dbReference>
<dbReference type="InterPro" id="IPR044087">
    <property type="entry name" value="NahD-like"/>
</dbReference>
<dbReference type="Pfam" id="PF01323">
    <property type="entry name" value="DSBA"/>
    <property type="match status" value="1"/>
</dbReference>
<proteinExistence type="inferred from homology"/>
<organism evidence="4 5">
    <name type="scientific">Basidiobolus meristosporus CBS 931.73</name>
    <dbReference type="NCBI Taxonomy" id="1314790"/>
    <lineage>
        <taxon>Eukaryota</taxon>
        <taxon>Fungi</taxon>
        <taxon>Fungi incertae sedis</taxon>
        <taxon>Zoopagomycota</taxon>
        <taxon>Entomophthoromycotina</taxon>
        <taxon>Basidiobolomycetes</taxon>
        <taxon>Basidiobolales</taxon>
        <taxon>Basidiobolaceae</taxon>
        <taxon>Basidiobolus</taxon>
    </lineage>
</organism>
<evidence type="ECO:0000313" key="5">
    <source>
        <dbReference type="Proteomes" id="UP000193498"/>
    </source>
</evidence>
<dbReference type="PANTHER" id="PTHR42943">
    <property type="entry name" value="GLUTATHIONE S-TRANSFERASE KAPPA"/>
    <property type="match status" value="1"/>
</dbReference>
<name>A0A1Y1Z2S7_9FUNG</name>
<dbReference type="GO" id="GO:0006749">
    <property type="term" value="P:glutathione metabolic process"/>
    <property type="evidence" value="ECO:0007669"/>
    <property type="project" value="TreeGrafter"/>
</dbReference>
<dbReference type="InterPro" id="IPR001853">
    <property type="entry name" value="DSBA-like_thioredoxin_dom"/>
</dbReference>
<evidence type="ECO:0000256" key="2">
    <source>
        <dbReference type="PIRSR" id="PIRSR006386-1"/>
    </source>
</evidence>
<dbReference type="GO" id="GO:0005777">
    <property type="term" value="C:peroxisome"/>
    <property type="evidence" value="ECO:0007669"/>
    <property type="project" value="TreeGrafter"/>
</dbReference>
<feature type="active site" description="Nucleophile" evidence="2">
    <location>
        <position position="19"/>
    </location>
</feature>
<protein>
    <recommendedName>
        <fullName evidence="1">Glutathione S-transferase kappa</fullName>
        <ecNumber evidence="1">2.5.1.18</ecNumber>
    </recommendedName>
</protein>
<dbReference type="InterPro" id="IPR051924">
    <property type="entry name" value="GST_Kappa/NadH"/>
</dbReference>
<dbReference type="GO" id="GO:0005739">
    <property type="term" value="C:mitochondrion"/>
    <property type="evidence" value="ECO:0007669"/>
    <property type="project" value="TreeGrafter"/>
</dbReference>